<evidence type="ECO:0000313" key="2">
    <source>
        <dbReference type="EMBL" id="KAL1522988.1"/>
    </source>
</evidence>
<keyword evidence="3" id="KW-1185">Reference proteome</keyword>
<gene>
    <name evidence="2" type="ORF">AB1Y20_017951</name>
</gene>
<comment type="caution">
    <text evidence="2">The sequence shown here is derived from an EMBL/GenBank/DDBJ whole genome shotgun (WGS) entry which is preliminary data.</text>
</comment>
<protein>
    <submittedName>
        <fullName evidence="2">Uncharacterized protein</fullName>
    </submittedName>
</protein>
<organism evidence="2 3">
    <name type="scientific">Prymnesium parvum</name>
    <name type="common">Toxic golden alga</name>
    <dbReference type="NCBI Taxonomy" id="97485"/>
    <lineage>
        <taxon>Eukaryota</taxon>
        <taxon>Haptista</taxon>
        <taxon>Haptophyta</taxon>
        <taxon>Prymnesiophyceae</taxon>
        <taxon>Prymnesiales</taxon>
        <taxon>Prymnesiaceae</taxon>
        <taxon>Prymnesium</taxon>
    </lineage>
</organism>
<name>A0AB34JPJ4_PRYPA</name>
<feature type="region of interest" description="Disordered" evidence="1">
    <location>
        <begin position="84"/>
        <end position="111"/>
    </location>
</feature>
<feature type="compositionally biased region" description="Polar residues" evidence="1">
    <location>
        <begin position="100"/>
        <end position="111"/>
    </location>
</feature>
<feature type="compositionally biased region" description="Low complexity" evidence="1">
    <location>
        <begin position="39"/>
        <end position="49"/>
    </location>
</feature>
<evidence type="ECO:0000313" key="3">
    <source>
        <dbReference type="Proteomes" id="UP001515480"/>
    </source>
</evidence>
<feature type="region of interest" description="Disordered" evidence="1">
    <location>
        <begin position="24"/>
        <end position="71"/>
    </location>
</feature>
<dbReference type="Proteomes" id="UP001515480">
    <property type="component" value="Unassembled WGS sequence"/>
</dbReference>
<accession>A0AB34JPJ4</accession>
<dbReference type="EMBL" id="JBGBPQ010000006">
    <property type="protein sequence ID" value="KAL1522988.1"/>
    <property type="molecule type" value="Genomic_DNA"/>
</dbReference>
<proteinExistence type="predicted"/>
<reference evidence="2 3" key="1">
    <citation type="journal article" date="2024" name="Science">
        <title>Giant polyketide synthase enzymes in the biosynthesis of giant marine polyether toxins.</title>
        <authorList>
            <person name="Fallon T.R."/>
            <person name="Shende V.V."/>
            <person name="Wierzbicki I.H."/>
            <person name="Pendleton A.L."/>
            <person name="Watervoot N.F."/>
            <person name="Auber R.P."/>
            <person name="Gonzalez D.J."/>
            <person name="Wisecaver J.H."/>
            <person name="Moore B.S."/>
        </authorList>
    </citation>
    <scope>NUCLEOTIDE SEQUENCE [LARGE SCALE GENOMIC DNA]</scope>
    <source>
        <strain evidence="2 3">12B1</strain>
    </source>
</reference>
<sequence length="135" mass="14787">MPRASRGGEAFGRSMLICTSDDVTETAHERLCRPPRSPTSPSAAPARAALWHDDDTSRHSNALSHRPPPTPMATVLRVLTKERPTSLATSLKRQHLPTLSECSSNSQSETIPWTSSLSHYSLHPGTTDQQKFTVT</sequence>
<dbReference type="AlphaFoldDB" id="A0AB34JPJ4"/>
<feature type="region of interest" description="Disordered" evidence="1">
    <location>
        <begin position="116"/>
        <end position="135"/>
    </location>
</feature>
<evidence type="ECO:0000256" key="1">
    <source>
        <dbReference type="SAM" id="MobiDB-lite"/>
    </source>
</evidence>